<keyword evidence="8" id="KW-1185">Reference proteome</keyword>
<organism evidence="7 8">
    <name type="scientific">Psilocybe cf. subviscida</name>
    <dbReference type="NCBI Taxonomy" id="2480587"/>
    <lineage>
        <taxon>Eukaryota</taxon>
        <taxon>Fungi</taxon>
        <taxon>Dikarya</taxon>
        <taxon>Basidiomycota</taxon>
        <taxon>Agaricomycotina</taxon>
        <taxon>Agaricomycetes</taxon>
        <taxon>Agaricomycetidae</taxon>
        <taxon>Agaricales</taxon>
        <taxon>Agaricineae</taxon>
        <taxon>Strophariaceae</taxon>
        <taxon>Psilocybe</taxon>
    </lineage>
</organism>
<evidence type="ECO:0000256" key="2">
    <source>
        <dbReference type="ARBA" id="ARBA00022723"/>
    </source>
</evidence>
<feature type="compositionally biased region" description="Polar residues" evidence="6">
    <location>
        <begin position="54"/>
        <end position="72"/>
    </location>
</feature>
<evidence type="ECO:0000256" key="4">
    <source>
        <dbReference type="ARBA" id="ARBA00022833"/>
    </source>
</evidence>
<proteinExistence type="predicted"/>
<dbReference type="InterPro" id="IPR052035">
    <property type="entry name" value="ZnF_BED_domain_contain"/>
</dbReference>
<dbReference type="PANTHER" id="PTHR46481:SF10">
    <property type="entry name" value="ZINC FINGER BED DOMAIN-CONTAINING PROTEIN 39"/>
    <property type="match status" value="1"/>
</dbReference>
<keyword evidence="4" id="KW-0862">Zinc</keyword>
<keyword evidence="3" id="KW-0863">Zinc-finger</keyword>
<dbReference type="InterPro" id="IPR012337">
    <property type="entry name" value="RNaseH-like_sf"/>
</dbReference>
<dbReference type="AlphaFoldDB" id="A0A8H5BP77"/>
<gene>
    <name evidence="7" type="ORF">D9619_005052</name>
</gene>
<protein>
    <recommendedName>
        <fullName evidence="9">BED-type domain-containing protein</fullName>
    </recommendedName>
</protein>
<comment type="subcellular location">
    <subcellularLocation>
        <location evidence="1">Nucleus</location>
    </subcellularLocation>
</comment>
<dbReference type="PANTHER" id="PTHR46481">
    <property type="entry name" value="ZINC FINGER BED DOMAIN-CONTAINING PROTEIN 4"/>
    <property type="match status" value="1"/>
</dbReference>
<keyword evidence="5" id="KW-0539">Nucleus</keyword>
<accession>A0A8H5BP77</accession>
<dbReference type="EMBL" id="JAACJJ010000014">
    <property type="protein sequence ID" value="KAF5326850.1"/>
    <property type="molecule type" value="Genomic_DNA"/>
</dbReference>
<dbReference type="GO" id="GO:0008270">
    <property type="term" value="F:zinc ion binding"/>
    <property type="evidence" value="ECO:0007669"/>
    <property type="project" value="UniProtKB-KW"/>
</dbReference>
<dbReference type="OrthoDB" id="2790258at2759"/>
<evidence type="ECO:0000256" key="6">
    <source>
        <dbReference type="SAM" id="MobiDB-lite"/>
    </source>
</evidence>
<dbReference type="SUPFAM" id="SSF53098">
    <property type="entry name" value="Ribonuclease H-like"/>
    <property type="match status" value="1"/>
</dbReference>
<name>A0A8H5BP77_9AGAR</name>
<feature type="region of interest" description="Disordered" evidence="6">
    <location>
        <begin position="54"/>
        <end position="98"/>
    </location>
</feature>
<evidence type="ECO:0000313" key="7">
    <source>
        <dbReference type="EMBL" id="KAF5326850.1"/>
    </source>
</evidence>
<evidence type="ECO:0000256" key="1">
    <source>
        <dbReference type="ARBA" id="ARBA00004123"/>
    </source>
</evidence>
<evidence type="ECO:0008006" key="9">
    <source>
        <dbReference type="Google" id="ProtNLM"/>
    </source>
</evidence>
<comment type="caution">
    <text evidence="7">The sequence shown here is derived from an EMBL/GenBank/DDBJ whole genome shotgun (WGS) entry which is preliminary data.</text>
</comment>
<keyword evidence="2" id="KW-0479">Metal-binding</keyword>
<reference evidence="7 8" key="1">
    <citation type="journal article" date="2020" name="ISME J.">
        <title>Uncovering the hidden diversity of litter-decomposition mechanisms in mushroom-forming fungi.</title>
        <authorList>
            <person name="Floudas D."/>
            <person name="Bentzer J."/>
            <person name="Ahren D."/>
            <person name="Johansson T."/>
            <person name="Persson P."/>
            <person name="Tunlid A."/>
        </authorList>
    </citation>
    <scope>NUCLEOTIDE SEQUENCE [LARGE SCALE GENOMIC DNA]</scope>
    <source>
        <strain evidence="7 8">CBS 101986</strain>
    </source>
</reference>
<dbReference type="GO" id="GO:0005634">
    <property type="term" value="C:nucleus"/>
    <property type="evidence" value="ECO:0007669"/>
    <property type="project" value="UniProtKB-SubCell"/>
</dbReference>
<dbReference type="Proteomes" id="UP000567179">
    <property type="component" value="Unassembled WGS sequence"/>
</dbReference>
<sequence>MHPASHYANGPYTAYSPVPFIPYAPGFHAQFPSHAPANTRSPMADNTACTLNISMYNPHSGQSDRITNTSKSASKRKRPAEAASSTQSKRPRLSIASNENIPPSCAVAGVGPQVTCPTEPPSPVLHPSLPPVSDAACKKDHSAAADATDVWYFMRGVEENSEPTVALAIEQGPLPRKQPNSSCFPFFICRLCYPKWKVYSNVGGMTSALRTHLKRHHGPTWQESVISMRLKGWESVQQDRDINIPEASSRCEPFTLHGFYERLIRWVAVDDQSIDVVDTPELRELLIFISPHLESRDIPHRTKLSELITTAFQSEYLKMLSDIKGRVSFTTDIWSRQNMESYMAVTAHFISKSPTNDLTMETQLVAFRKLDGSHTGINIAQNFIRIMREIDCLNNIAMITMDNASNNQKMMVELETQLCRLKIPFEREGNRVRCFPHVINLAVKAGLKRLTSVDFDISDIDDQICEHFGNNSDEYDIELTVDSEYMNALEGDIVGKIRRFVTAVRASGQRRAQFRAILIAGNKAGGWGPERKRIRIVGLLKDVDTRWSSVFLMLERFLETYEVSQKIIEENDDLAQYEFSDAEIQVARDVKSFLQLFHCIQQIVSAEKTPTLAIVLPLYEELISMLKKAAQTKLKKLSHAIDASVKKLQEYLDISRKTKMYALAMVLHPKMKLKWLEENWTTSDFNTAEDAITNTLIEYEKSTRQASVMHIDVPESARRTLIRSDTVPAPVSAQESAYESFEQLGSSFSEPAINVACGSAAPPENPEDLERQADINGRKIVDTELEAYKNAGSISTYIPFYIELP</sequence>
<evidence type="ECO:0000313" key="8">
    <source>
        <dbReference type="Proteomes" id="UP000567179"/>
    </source>
</evidence>
<evidence type="ECO:0000256" key="3">
    <source>
        <dbReference type="ARBA" id="ARBA00022771"/>
    </source>
</evidence>
<evidence type="ECO:0000256" key="5">
    <source>
        <dbReference type="ARBA" id="ARBA00023242"/>
    </source>
</evidence>